<evidence type="ECO:0000256" key="8">
    <source>
        <dbReference type="HAMAP-Rule" id="MF_00181"/>
    </source>
</evidence>
<feature type="binding site" evidence="8">
    <location>
        <position position="268"/>
    </location>
    <ligand>
        <name>Mn(2+)</name>
        <dbReference type="ChEBI" id="CHEBI:29035"/>
        <label>2</label>
    </ligand>
</feature>
<dbReference type="PANTHER" id="PTHR11963">
    <property type="entry name" value="LEUCINE AMINOPEPTIDASE-RELATED"/>
    <property type="match status" value="1"/>
</dbReference>
<dbReference type="InterPro" id="IPR008283">
    <property type="entry name" value="Peptidase_M17_N"/>
</dbReference>
<sequence>MSTITLSSANPTGLKVDAVVIGVAAGDDGITLLPGGQAVDKALKGALIETLSHLGASGKADELTKLATYGRAKAPVVVAVGTGTPGEPGSPQYREALRRAAGTAARSLSGVGSAAFALPAENAAEAAAVAEGILLGAYAFTDYKTGDAPAPLAAVTLVGPGVKAKAVKDAVARAEVVATAVNRARDWVNTPPRDLFPKAFAELATRLGKGAKLEVEVLDEKALAKGGYGGLIGVGQGSANPPRLVRLSYRPSRARKHVALIGKGITFDSGGLSLKPSDGMVTMKCDMGGAAAVVAAVLAVAELAPKVAVTAYAAMAENMPSGEAQRPSDVITIYGGKTVEVLNTDAEGRLVLADAMVRAGEDEPDLMVDVATLTGAAVVALGTRVSGVMSNDDELPLKMRDLAEDAGEQMWPLPLPAELREKLDSPIADLANIGDRNGGALQAGLFLKEFVPDGLAWAHLDIAGPAFNESEPFGYTPKGGTGAAVRTLIRLVDEVAADTL</sequence>
<evidence type="ECO:0000256" key="7">
    <source>
        <dbReference type="ARBA" id="ARBA00049972"/>
    </source>
</evidence>
<dbReference type="NCBIfam" id="NF002073">
    <property type="entry name" value="PRK00913.1-2"/>
    <property type="match status" value="1"/>
</dbReference>
<comment type="cofactor">
    <cofactor evidence="8">
        <name>Mn(2+)</name>
        <dbReference type="ChEBI" id="CHEBI:29035"/>
    </cofactor>
    <text evidence="8">Binds 2 manganese ions per subunit.</text>
</comment>
<evidence type="ECO:0000313" key="11">
    <source>
        <dbReference type="Proteomes" id="UP000469185"/>
    </source>
</evidence>
<dbReference type="GO" id="GO:0070006">
    <property type="term" value="F:metalloaminopeptidase activity"/>
    <property type="evidence" value="ECO:0007669"/>
    <property type="project" value="InterPro"/>
</dbReference>
<feature type="active site" evidence="8">
    <location>
        <position position="349"/>
    </location>
</feature>
<dbReference type="InterPro" id="IPR043472">
    <property type="entry name" value="Macro_dom-like"/>
</dbReference>
<comment type="caution">
    <text evidence="10">The sequence shown here is derived from an EMBL/GenBank/DDBJ whole genome shotgun (WGS) entry which is preliminary data.</text>
</comment>
<dbReference type="Proteomes" id="UP000469185">
    <property type="component" value="Unassembled WGS sequence"/>
</dbReference>
<comment type="catalytic activity">
    <reaction evidence="1 8">
        <text>Release of an N-terminal amino acid, Xaa-|-Yaa-, in which Xaa is preferably Leu, but may be other amino acids including Pro although not Arg or Lys, and Yaa may be Pro. Amino acid amides and methyl esters are also readily hydrolyzed, but rates on arylamides are exceedingly low.</text>
        <dbReference type="EC" id="3.4.11.1"/>
    </reaction>
</comment>
<dbReference type="Pfam" id="PF00883">
    <property type="entry name" value="Peptidase_M17"/>
    <property type="match status" value="1"/>
</dbReference>
<dbReference type="InterPro" id="IPR023042">
    <property type="entry name" value="Peptidase_M17_leu_NH2_pept"/>
</dbReference>
<organism evidence="10 11">
    <name type="scientific">Phytoactinopolyspora alkaliphila</name>
    <dbReference type="NCBI Taxonomy" id="1783498"/>
    <lineage>
        <taxon>Bacteria</taxon>
        <taxon>Bacillati</taxon>
        <taxon>Actinomycetota</taxon>
        <taxon>Actinomycetes</taxon>
        <taxon>Jiangellales</taxon>
        <taxon>Jiangellaceae</taxon>
        <taxon>Phytoactinopolyspora</taxon>
    </lineage>
</organism>
<feature type="active site" evidence="8">
    <location>
        <position position="275"/>
    </location>
</feature>
<dbReference type="EC" id="3.4.11.1" evidence="8"/>
<comment type="similarity">
    <text evidence="3 8">Belongs to the peptidase M17 family.</text>
</comment>
<evidence type="ECO:0000256" key="3">
    <source>
        <dbReference type="ARBA" id="ARBA00009528"/>
    </source>
</evidence>
<proteinExistence type="inferred from homology"/>
<keyword evidence="6 8" id="KW-0378">Hydrolase</keyword>
<dbReference type="CDD" id="cd00433">
    <property type="entry name" value="Peptidase_M17"/>
    <property type="match status" value="1"/>
</dbReference>
<feature type="binding site" evidence="8">
    <location>
        <position position="268"/>
    </location>
    <ligand>
        <name>Mn(2+)</name>
        <dbReference type="ChEBI" id="CHEBI:29035"/>
        <label>1</label>
    </ligand>
</feature>
<dbReference type="RefSeq" id="WP_163819427.1">
    <property type="nucleotide sequence ID" value="NZ_JAAGOB010000007.1"/>
</dbReference>
<feature type="binding site" evidence="8">
    <location>
        <position position="347"/>
    </location>
    <ligand>
        <name>Mn(2+)</name>
        <dbReference type="ChEBI" id="CHEBI:29035"/>
        <label>1</label>
    </ligand>
</feature>
<dbReference type="PRINTS" id="PR00481">
    <property type="entry name" value="LAMNOPPTDASE"/>
</dbReference>
<feature type="domain" description="Cytosol aminopeptidase" evidence="9">
    <location>
        <begin position="343"/>
        <end position="350"/>
    </location>
</feature>
<dbReference type="PANTHER" id="PTHR11963:SF23">
    <property type="entry name" value="CYTOSOL AMINOPEPTIDASE"/>
    <property type="match status" value="1"/>
</dbReference>
<dbReference type="HAMAP" id="MF_00181">
    <property type="entry name" value="Cytosol_peptidase_M17"/>
    <property type="match status" value="1"/>
</dbReference>
<dbReference type="SUPFAM" id="SSF53187">
    <property type="entry name" value="Zn-dependent exopeptidases"/>
    <property type="match status" value="1"/>
</dbReference>
<feature type="binding site" evidence="8">
    <location>
        <position position="347"/>
    </location>
    <ligand>
        <name>Mn(2+)</name>
        <dbReference type="ChEBI" id="CHEBI:29035"/>
        <label>2</label>
    </ligand>
</feature>
<accession>A0A6N9YNY5</accession>
<dbReference type="AlphaFoldDB" id="A0A6N9YNY5"/>
<evidence type="ECO:0000313" key="10">
    <source>
        <dbReference type="EMBL" id="NED96655.1"/>
    </source>
</evidence>
<evidence type="ECO:0000259" key="9">
    <source>
        <dbReference type="PROSITE" id="PS00631"/>
    </source>
</evidence>
<dbReference type="EMBL" id="JAAGOB010000007">
    <property type="protein sequence ID" value="NED96655.1"/>
    <property type="molecule type" value="Genomic_DNA"/>
</dbReference>
<keyword evidence="4 8" id="KW-0031">Aminopeptidase</keyword>
<keyword evidence="8" id="KW-0464">Manganese</keyword>
<feature type="binding site" evidence="8">
    <location>
        <position position="263"/>
    </location>
    <ligand>
        <name>Mn(2+)</name>
        <dbReference type="ChEBI" id="CHEBI:29035"/>
        <label>2</label>
    </ligand>
</feature>
<evidence type="ECO:0000256" key="4">
    <source>
        <dbReference type="ARBA" id="ARBA00022438"/>
    </source>
</evidence>
<keyword evidence="8" id="KW-0479">Metal-binding</keyword>
<dbReference type="GO" id="GO:0005737">
    <property type="term" value="C:cytoplasm"/>
    <property type="evidence" value="ECO:0007669"/>
    <property type="project" value="UniProtKB-SubCell"/>
</dbReference>
<name>A0A6N9YNY5_9ACTN</name>
<dbReference type="EC" id="3.4.11.10" evidence="8"/>
<dbReference type="Gene3D" id="3.40.630.10">
    <property type="entry name" value="Zn peptidases"/>
    <property type="match status" value="1"/>
</dbReference>
<dbReference type="InterPro" id="IPR011356">
    <property type="entry name" value="Leucine_aapep/pepB"/>
</dbReference>
<keyword evidence="5 8" id="KW-0645">Protease</keyword>
<comment type="catalytic activity">
    <reaction evidence="2 8">
        <text>Release of an N-terminal amino acid, preferentially leucine, but not glutamic or aspartic acids.</text>
        <dbReference type="EC" id="3.4.11.10"/>
    </reaction>
</comment>
<evidence type="ECO:0000256" key="6">
    <source>
        <dbReference type="ARBA" id="ARBA00022801"/>
    </source>
</evidence>
<dbReference type="SUPFAM" id="SSF52949">
    <property type="entry name" value="Macro domain-like"/>
    <property type="match status" value="1"/>
</dbReference>
<keyword evidence="8" id="KW-0963">Cytoplasm</keyword>
<evidence type="ECO:0000256" key="1">
    <source>
        <dbReference type="ARBA" id="ARBA00000135"/>
    </source>
</evidence>
<feature type="binding site" evidence="8">
    <location>
        <position position="345"/>
    </location>
    <ligand>
        <name>Mn(2+)</name>
        <dbReference type="ChEBI" id="CHEBI:29035"/>
        <label>1</label>
    </ligand>
</feature>
<evidence type="ECO:0000256" key="2">
    <source>
        <dbReference type="ARBA" id="ARBA00000967"/>
    </source>
</evidence>
<comment type="subcellular location">
    <subcellularLocation>
        <location evidence="8">Cytoplasm</location>
    </subcellularLocation>
</comment>
<dbReference type="Pfam" id="PF02789">
    <property type="entry name" value="Peptidase_M17_N"/>
    <property type="match status" value="1"/>
</dbReference>
<evidence type="ECO:0000256" key="5">
    <source>
        <dbReference type="ARBA" id="ARBA00022670"/>
    </source>
</evidence>
<comment type="function">
    <text evidence="7 8">Presumably involved in the processing and regular turnover of intracellular proteins. Catalyzes the removal of unsubstituted N-terminal amino acids from various peptides.</text>
</comment>
<feature type="binding site" evidence="8">
    <location>
        <position position="286"/>
    </location>
    <ligand>
        <name>Mn(2+)</name>
        <dbReference type="ChEBI" id="CHEBI:29035"/>
        <label>2</label>
    </ligand>
</feature>
<dbReference type="InterPro" id="IPR000819">
    <property type="entry name" value="Peptidase_M17_C"/>
</dbReference>
<reference evidence="10 11" key="1">
    <citation type="submission" date="2020-02" db="EMBL/GenBank/DDBJ databases">
        <authorList>
            <person name="Li X.-J."/>
            <person name="Feng X.-M."/>
        </authorList>
    </citation>
    <scope>NUCLEOTIDE SEQUENCE [LARGE SCALE GENOMIC DNA]</scope>
    <source>
        <strain evidence="10 11">CGMCC 4.7225</strain>
    </source>
</reference>
<gene>
    <name evidence="8" type="primary">pepA</name>
    <name evidence="10" type="ORF">G1H11_15200</name>
</gene>
<dbReference type="Gene3D" id="3.40.220.10">
    <property type="entry name" value="Leucine Aminopeptidase, subunit E, domain 1"/>
    <property type="match status" value="1"/>
</dbReference>
<dbReference type="GO" id="GO:0030145">
    <property type="term" value="F:manganese ion binding"/>
    <property type="evidence" value="ECO:0007669"/>
    <property type="project" value="UniProtKB-UniRule"/>
</dbReference>
<dbReference type="GO" id="GO:0006508">
    <property type="term" value="P:proteolysis"/>
    <property type="evidence" value="ECO:0007669"/>
    <property type="project" value="UniProtKB-KW"/>
</dbReference>
<dbReference type="PROSITE" id="PS00631">
    <property type="entry name" value="CYTOSOL_AP"/>
    <property type="match status" value="1"/>
</dbReference>
<protein>
    <recommendedName>
        <fullName evidence="8">Probable cytosol aminopeptidase</fullName>
        <ecNumber evidence="8">3.4.11.1</ecNumber>
    </recommendedName>
    <alternativeName>
        <fullName evidence="8">Leucine aminopeptidase</fullName>
        <shortName evidence="8">LAP</shortName>
        <ecNumber evidence="8">3.4.11.10</ecNumber>
    </alternativeName>
    <alternativeName>
        <fullName evidence="8">Leucyl aminopeptidase</fullName>
    </alternativeName>
</protein>
<keyword evidence="11" id="KW-1185">Reference proteome</keyword>